<keyword evidence="1" id="KW-1133">Transmembrane helix</keyword>
<feature type="transmembrane region" description="Helical" evidence="1">
    <location>
        <begin position="214"/>
        <end position="235"/>
    </location>
</feature>
<feature type="transmembrane region" description="Helical" evidence="1">
    <location>
        <begin position="90"/>
        <end position="109"/>
    </location>
</feature>
<dbReference type="EMBL" id="BAAAJK010000045">
    <property type="protein sequence ID" value="GAA1399040.1"/>
    <property type="molecule type" value="Genomic_DNA"/>
</dbReference>
<evidence type="ECO:0000313" key="4">
    <source>
        <dbReference type="Proteomes" id="UP001501414"/>
    </source>
</evidence>
<feature type="transmembrane region" description="Helical" evidence="1">
    <location>
        <begin position="21"/>
        <end position="42"/>
    </location>
</feature>
<dbReference type="Pfam" id="PF04235">
    <property type="entry name" value="DUF418"/>
    <property type="match status" value="1"/>
</dbReference>
<dbReference type="Proteomes" id="UP001501414">
    <property type="component" value="Unassembled WGS sequence"/>
</dbReference>
<feature type="domain" description="DUF418" evidence="2">
    <location>
        <begin position="178"/>
        <end position="321"/>
    </location>
</feature>
<comment type="caution">
    <text evidence="3">The sequence shown here is derived from an EMBL/GenBank/DDBJ whole genome shotgun (WGS) entry which is preliminary data.</text>
</comment>
<gene>
    <name evidence="3" type="ORF">GCM10009613_53980</name>
</gene>
<protein>
    <recommendedName>
        <fullName evidence="2">DUF418 domain-containing protein</fullName>
    </recommendedName>
</protein>
<feature type="transmembrane region" description="Helical" evidence="1">
    <location>
        <begin position="144"/>
        <end position="172"/>
    </location>
</feature>
<sequence>MSAPGGVTQQTRIRALDAIRGLALCGILLVNIPPLADMPIPARDGWQGGTEQWFALLVQQRFFPIFSFLFGLGFAIFLQRAATRTDRPRLVLLRRLVALGVLGALHQLLHPGEALLPYAIVGIVVLLPASWLPRAVVLAGGIVATGLAVFVAHGGLLLVPGMFLLGLAAAGYGVPERLERPGRGVGIVCAAAVAASVPLLVLQAGSIETSGFDHLSPAAGLVLAVAYVTGLALLLRTPAGPALSAVLEPLGRMALTNYLAATLLVLALAPAIGLTGSERYPLVLPLAGAILLVQVLFSRWWLGRFGYGPVEWLWRTVSWWRPVPLRRSAA</sequence>
<evidence type="ECO:0000313" key="3">
    <source>
        <dbReference type="EMBL" id="GAA1399040.1"/>
    </source>
</evidence>
<dbReference type="PANTHER" id="PTHR30590">
    <property type="entry name" value="INNER MEMBRANE PROTEIN"/>
    <property type="match status" value="1"/>
</dbReference>
<dbReference type="InterPro" id="IPR052529">
    <property type="entry name" value="Bact_Transport_Assoc"/>
</dbReference>
<accession>A0ABP4IVM4</accession>
<name>A0ABP4IVM4_9PSEU</name>
<dbReference type="PANTHER" id="PTHR30590:SF3">
    <property type="entry name" value="HYPOTHETICAL MEMBRANE SPANNING PROTEIN"/>
    <property type="match status" value="1"/>
</dbReference>
<feature type="transmembrane region" description="Helical" evidence="1">
    <location>
        <begin position="62"/>
        <end position="78"/>
    </location>
</feature>
<evidence type="ECO:0000259" key="2">
    <source>
        <dbReference type="Pfam" id="PF04235"/>
    </source>
</evidence>
<reference evidence="4" key="1">
    <citation type="journal article" date="2019" name="Int. J. Syst. Evol. Microbiol.">
        <title>The Global Catalogue of Microorganisms (GCM) 10K type strain sequencing project: providing services to taxonomists for standard genome sequencing and annotation.</title>
        <authorList>
            <consortium name="The Broad Institute Genomics Platform"/>
            <consortium name="The Broad Institute Genome Sequencing Center for Infectious Disease"/>
            <person name="Wu L."/>
            <person name="Ma J."/>
        </authorList>
    </citation>
    <scope>NUCLEOTIDE SEQUENCE [LARGE SCALE GENOMIC DNA]</scope>
    <source>
        <strain evidence="4">JCM 11896</strain>
    </source>
</reference>
<evidence type="ECO:0000256" key="1">
    <source>
        <dbReference type="SAM" id="Phobius"/>
    </source>
</evidence>
<dbReference type="RefSeq" id="WP_344027491.1">
    <property type="nucleotide sequence ID" value="NZ_BAAAJK010000045.1"/>
</dbReference>
<keyword evidence="4" id="KW-1185">Reference proteome</keyword>
<feature type="transmembrane region" description="Helical" evidence="1">
    <location>
        <begin position="184"/>
        <end position="202"/>
    </location>
</feature>
<proteinExistence type="predicted"/>
<keyword evidence="1" id="KW-0472">Membrane</keyword>
<dbReference type="InterPro" id="IPR007349">
    <property type="entry name" value="DUF418"/>
</dbReference>
<feature type="transmembrane region" description="Helical" evidence="1">
    <location>
        <begin position="282"/>
        <end position="302"/>
    </location>
</feature>
<feature type="transmembrane region" description="Helical" evidence="1">
    <location>
        <begin position="255"/>
        <end position="275"/>
    </location>
</feature>
<feature type="transmembrane region" description="Helical" evidence="1">
    <location>
        <begin position="115"/>
        <end position="132"/>
    </location>
</feature>
<organism evidence="3 4">
    <name type="scientific">Pseudonocardia kongjuensis</name>
    <dbReference type="NCBI Taxonomy" id="102227"/>
    <lineage>
        <taxon>Bacteria</taxon>
        <taxon>Bacillati</taxon>
        <taxon>Actinomycetota</taxon>
        <taxon>Actinomycetes</taxon>
        <taxon>Pseudonocardiales</taxon>
        <taxon>Pseudonocardiaceae</taxon>
        <taxon>Pseudonocardia</taxon>
    </lineage>
</organism>
<keyword evidence="1" id="KW-0812">Transmembrane</keyword>